<evidence type="ECO:0000313" key="1">
    <source>
        <dbReference type="EMBL" id="MCT7970304.1"/>
    </source>
</evidence>
<accession>A0ABT2MZX7</accession>
<proteinExistence type="predicted"/>
<gene>
    <name evidence="1" type="ORF">NG799_28715</name>
</gene>
<name>A0ABT2MZX7_9CYAN</name>
<dbReference type="InterPro" id="IPR009666">
    <property type="entry name" value="Uncharacterised_Ycf35"/>
</dbReference>
<protein>
    <submittedName>
        <fullName evidence="1">DUF1257 domain-containing protein</fullName>
    </submittedName>
</protein>
<sequence>MSHFSQIQSSFTNKLALKRALERLGFTPEVYEQATELVNTWGDYSEAEIILRRQTISEDSPCRADLGFQWDPESACYKIVADSYEFDNSTLKKTFQNLENFQAQLTVAYELEMLPILYNKSSFDIAEPIHQEDGSYTVTITQKVDPYAEVTV</sequence>
<dbReference type="Pfam" id="PF06868">
    <property type="entry name" value="DUF1257"/>
    <property type="match status" value="1"/>
</dbReference>
<organism evidence="1 2">
    <name type="scientific">Laspinema palackyanum D2a</name>
    <dbReference type="NCBI Taxonomy" id="2953684"/>
    <lineage>
        <taxon>Bacteria</taxon>
        <taxon>Bacillati</taxon>
        <taxon>Cyanobacteriota</taxon>
        <taxon>Cyanophyceae</taxon>
        <taxon>Oscillatoriophycideae</taxon>
        <taxon>Oscillatoriales</taxon>
        <taxon>Laspinemataceae</taxon>
        <taxon>Laspinema</taxon>
        <taxon>Laspinema palackyanum</taxon>
    </lineage>
</organism>
<comment type="caution">
    <text evidence="1">The sequence shown here is derived from an EMBL/GenBank/DDBJ whole genome shotgun (WGS) entry which is preliminary data.</text>
</comment>
<evidence type="ECO:0000313" key="2">
    <source>
        <dbReference type="Proteomes" id="UP001525890"/>
    </source>
</evidence>
<dbReference type="Proteomes" id="UP001525890">
    <property type="component" value="Unassembled WGS sequence"/>
</dbReference>
<reference evidence="1 2" key="1">
    <citation type="journal article" date="2022" name="Front. Microbiol.">
        <title>High genomic differentiation and limited gene flow indicate recent cryptic speciation within the genus Laspinema (cyanobacteria).</title>
        <authorList>
            <person name="Stanojkovic A."/>
            <person name="Skoupy S."/>
            <person name="Skaloud P."/>
            <person name="Dvorak P."/>
        </authorList>
    </citation>
    <scope>NUCLEOTIDE SEQUENCE [LARGE SCALE GENOMIC DNA]</scope>
    <source>
        <strain evidence="1 2">D2a</strain>
    </source>
</reference>
<dbReference type="RefSeq" id="WP_368009723.1">
    <property type="nucleotide sequence ID" value="NZ_JAMXFF010000087.1"/>
</dbReference>
<keyword evidence="2" id="KW-1185">Reference proteome</keyword>
<dbReference type="EMBL" id="JAMXFF010000087">
    <property type="protein sequence ID" value="MCT7970304.1"/>
    <property type="molecule type" value="Genomic_DNA"/>
</dbReference>